<comment type="caution">
    <text evidence="2">The sequence shown here is derived from an EMBL/GenBank/DDBJ whole genome shotgun (WGS) entry which is preliminary data.</text>
</comment>
<dbReference type="Gene3D" id="2.60.40.1890">
    <property type="entry name" value="PCu(A)C copper chaperone"/>
    <property type="match status" value="1"/>
</dbReference>
<accession>A0ABV8SS13</accession>
<dbReference type="PANTHER" id="PTHR36302">
    <property type="entry name" value="BLR7088 PROTEIN"/>
    <property type="match status" value="1"/>
</dbReference>
<evidence type="ECO:0000256" key="1">
    <source>
        <dbReference type="SAM" id="SignalP"/>
    </source>
</evidence>
<dbReference type="InterPro" id="IPR036182">
    <property type="entry name" value="PCuAC_sf"/>
</dbReference>
<dbReference type="SUPFAM" id="SSF110087">
    <property type="entry name" value="DR1885-like metal-binding protein"/>
    <property type="match status" value="1"/>
</dbReference>
<keyword evidence="1" id="KW-0732">Signal</keyword>
<dbReference type="PROSITE" id="PS51257">
    <property type="entry name" value="PROKAR_LIPOPROTEIN"/>
    <property type="match status" value="1"/>
</dbReference>
<proteinExistence type="predicted"/>
<dbReference type="Proteomes" id="UP001595904">
    <property type="component" value="Unassembled WGS sequence"/>
</dbReference>
<keyword evidence="3" id="KW-1185">Reference proteome</keyword>
<dbReference type="RefSeq" id="WP_380597830.1">
    <property type="nucleotide sequence ID" value="NZ_JBHSDU010000003.1"/>
</dbReference>
<evidence type="ECO:0000313" key="3">
    <source>
        <dbReference type="Proteomes" id="UP001595904"/>
    </source>
</evidence>
<protein>
    <submittedName>
        <fullName evidence="2">Copper chaperone PCu(A)C</fullName>
    </submittedName>
</protein>
<sequence>MTRVLRNLVIAGFVLMAGGCNSSGPTVNVEDPWANATPAGATIGAVYLKITTRDADTLLSATTTVADHIEMHTNSEENGMMQMRPLSNVPLAAGKPFTFAPGGAHFMLVDLRQPLTAGLRFPMTLEFEHAPAQTIQVQVVELGSR</sequence>
<name>A0ABV8SS13_9GAMM</name>
<reference evidence="3" key="1">
    <citation type="journal article" date="2019" name="Int. J. Syst. Evol. Microbiol.">
        <title>The Global Catalogue of Microorganisms (GCM) 10K type strain sequencing project: providing services to taxonomists for standard genome sequencing and annotation.</title>
        <authorList>
            <consortium name="The Broad Institute Genomics Platform"/>
            <consortium name="The Broad Institute Genome Sequencing Center for Infectious Disease"/>
            <person name="Wu L."/>
            <person name="Ma J."/>
        </authorList>
    </citation>
    <scope>NUCLEOTIDE SEQUENCE [LARGE SCALE GENOMIC DNA]</scope>
    <source>
        <strain evidence="3">CGMCC 1.10759</strain>
    </source>
</reference>
<gene>
    <name evidence="2" type="ORF">ACFPN2_14910</name>
</gene>
<feature type="signal peptide" evidence="1">
    <location>
        <begin position="1"/>
        <end position="22"/>
    </location>
</feature>
<dbReference type="PANTHER" id="PTHR36302:SF1">
    <property type="entry name" value="COPPER CHAPERONE PCU(A)C"/>
    <property type="match status" value="1"/>
</dbReference>
<dbReference type="Pfam" id="PF04314">
    <property type="entry name" value="PCuAC"/>
    <property type="match status" value="1"/>
</dbReference>
<dbReference type="EMBL" id="JBHSDU010000003">
    <property type="protein sequence ID" value="MFC4310381.1"/>
    <property type="molecule type" value="Genomic_DNA"/>
</dbReference>
<dbReference type="InterPro" id="IPR058248">
    <property type="entry name" value="Lxx211020-like"/>
</dbReference>
<feature type="chain" id="PRO_5046831341" evidence="1">
    <location>
        <begin position="23"/>
        <end position="145"/>
    </location>
</feature>
<evidence type="ECO:0000313" key="2">
    <source>
        <dbReference type="EMBL" id="MFC4310381.1"/>
    </source>
</evidence>
<organism evidence="2 3">
    <name type="scientific">Steroidobacter flavus</name>
    <dbReference type="NCBI Taxonomy" id="1842136"/>
    <lineage>
        <taxon>Bacteria</taxon>
        <taxon>Pseudomonadati</taxon>
        <taxon>Pseudomonadota</taxon>
        <taxon>Gammaproteobacteria</taxon>
        <taxon>Steroidobacterales</taxon>
        <taxon>Steroidobacteraceae</taxon>
        <taxon>Steroidobacter</taxon>
    </lineage>
</organism>
<dbReference type="InterPro" id="IPR007410">
    <property type="entry name" value="LpqE-like"/>
</dbReference>